<name>A0A9X2YP61_9MYCO</name>
<protein>
    <submittedName>
        <fullName evidence="1">Uncharacterized protein</fullName>
    </submittedName>
</protein>
<dbReference type="RefSeq" id="WP_264012323.1">
    <property type="nucleotide sequence ID" value="NZ_JACKSJ010000069.1"/>
</dbReference>
<dbReference type="Proteomes" id="UP001140293">
    <property type="component" value="Unassembled WGS sequence"/>
</dbReference>
<gene>
    <name evidence="1" type="ORF">H7I41_09385</name>
</gene>
<comment type="caution">
    <text evidence="1">The sequence shown here is derived from an EMBL/GenBank/DDBJ whole genome shotgun (WGS) entry which is preliminary data.</text>
</comment>
<evidence type="ECO:0000313" key="1">
    <source>
        <dbReference type="EMBL" id="MCV7170127.1"/>
    </source>
</evidence>
<reference evidence="1" key="1">
    <citation type="submission" date="2020-07" db="EMBL/GenBank/DDBJ databases">
        <authorList>
            <person name="Pettersson B.M.F."/>
            <person name="Behra P.R.K."/>
            <person name="Ramesh M."/>
            <person name="Das S."/>
            <person name="Dasgupta S."/>
            <person name="Kirsebom L.A."/>
        </authorList>
    </citation>
    <scope>NUCLEOTIDE SEQUENCE</scope>
    <source>
        <strain evidence="1">DSM 44615</strain>
    </source>
</reference>
<proteinExistence type="predicted"/>
<dbReference type="AlphaFoldDB" id="A0A9X2YP61"/>
<reference evidence="1" key="2">
    <citation type="journal article" date="2022" name="BMC Genomics">
        <title>Comparative genome analysis of mycobacteria focusing on tRNA and non-coding RNA.</title>
        <authorList>
            <person name="Behra P.R.K."/>
            <person name="Pettersson B.M.F."/>
            <person name="Ramesh M."/>
            <person name="Das S."/>
            <person name="Dasgupta S."/>
            <person name="Kirsebom L.A."/>
        </authorList>
    </citation>
    <scope>NUCLEOTIDE SEQUENCE</scope>
    <source>
        <strain evidence="1">DSM 44615</strain>
    </source>
</reference>
<organism evidence="1 2">
    <name type="scientific">[Mycobacterium] manitobense</name>
    <dbReference type="NCBI Taxonomy" id="190147"/>
    <lineage>
        <taxon>Bacteria</taxon>
        <taxon>Bacillati</taxon>
        <taxon>Actinomycetota</taxon>
        <taxon>Actinomycetes</taxon>
        <taxon>Mycobacteriales</taxon>
        <taxon>Mycobacteriaceae</taxon>
        <taxon>Mycolicibacterium</taxon>
    </lineage>
</organism>
<evidence type="ECO:0000313" key="2">
    <source>
        <dbReference type="Proteomes" id="UP001140293"/>
    </source>
</evidence>
<sequence>MNITDDPTLAAMRDQLLQDGLGGECMSLAHVDGVVARISPDESLAAQQEIVLRSIRTLLDDGLMVVGQIVGGSDERVEPWALTTEDALARIHAGYVVHHEDQAWSFSTWFALTDGGQRTAIARRRRRPGRSRA</sequence>
<keyword evidence="2" id="KW-1185">Reference proteome</keyword>
<dbReference type="EMBL" id="JACKSJ010000069">
    <property type="protein sequence ID" value="MCV7170127.1"/>
    <property type="molecule type" value="Genomic_DNA"/>
</dbReference>
<accession>A0A9X2YP61</accession>